<proteinExistence type="predicted"/>
<dbReference type="InterPro" id="IPR025676">
    <property type="entry name" value="Clr5_dom"/>
</dbReference>
<evidence type="ECO:0000256" key="1">
    <source>
        <dbReference type="SAM" id="MobiDB-lite"/>
    </source>
</evidence>
<evidence type="ECO:0000313" key="4">
    <source>
        <dbReference type="Proteomes" id="UP001408356"/>
    </source>
</evidence>
<keyword evidence="4" id="KW-1185">Reference proteome</keyword>
<feature type="region of interest" description="Disordered" evidence="1">
    <location>
        <begin position="238"/>
        <end position="292"/>
    </location>
</feature>
<organism evidence="3 4">
    <name type="scientific">Seiridium unicorne</name>
    <dbReference type="NCBI Taxonomy" id="138068"/>
    <lineage>
        <taxon>Eukaryota</taxon>
        <taxon>Fungi</taxon>
        <taxon>Dikarya</taxon>
        <taxon>Ascomycota</taxon>
        <taxon>Pezizomycotina</taxon>
        <taxon>Sordariomycetes</taxon>
        <taxon>Xylariomycetidae</taxon>
        <taxon>Amphisphaeriales</taxon>
        <taxon>Sporocadaceae</taxon>
        <taxon>Seiridium</taxon>
    </lineage>
</organism>
<feature type="compositionally biased region" description="Low complexity" evidence="1">
    <location>
        <begin position="257"/>
        <end position="276"/>
    </location>
</feature>
<reference evidence="3 4" key="1">
    <citation type="journal article" date="2024" name="J. Plant Pathol.">
        <title>Sequence and assembly of the genome of Seiridium unicorne, isolate CBS 538.82, causal agent of cypress canker disease.</title>
        <authorList>
            <person name="Scali E."/>
            <person name="Rocca G.D."/>
            <person name="Danti R."/>
            <person name="Garbelotto M."/>
            <person name="Barberini S."/>
            <person name="Baroncelli R."/>
            <person name="Emiliani G."/>
        </authorList>
    </citation>
    <scope>NUCLEOTIDE SEQUENCE [LARGE SCALE GENOMIC DNA]</scope>
    <source>
        <strain evidence="3 4">BM-138-508</strain>
    </source>
</reference>
<dbReference type="PANTHER" id="PTHR38788">
    <property type="entry name" value="CLR5 DOMAIN-CONTAINING PROTEIN"/>
    <property type="match status" value="1"/>
</dbReference>
<feature type="compositionally biased region" description="Polar residues" evidence="1">
    <location>
        <begin position="10"/>
        <end position="20"/>
    </location>
</feature>
<gene>
    <name evidence="3" type="ORF">SUNI508_02672</name>
</gene>
<feature type="region of interest" description="Disordered" evidence="1">
    <location>
        <begin position="1"/>
        <end position="20"/>
    </location>
</feature>
<evidence type="ECO:0000313" key="3">
    <source>
        <dbReference type="EMBL" id="KAK9413473.1"/>
    </source>
</evidence>
<dbReference type="Pfam" id="PF14420">
    <property type="entry name" value="Clr5"/>
    <property type="match status" value="1"/>
</dbReference>
<sequence>MEQPPIMAAPSTSRSKTQWAKPQDWDRYRNTITALFMCHSLPVVMRIMREEHQFHATPKMFQSQIYQKWGLRKTKPGEAKKEAKDRKRRREQSEDVESVASSSRSLDRTATENVSVSGRSLVSTSSAEVAPWRAPSDSNLLAPPSHGNQAGASAKADTHHPLDDPDESGSITTAADSQAGVPRAWTEFLDKAQIPSQQPGDDINNVSLATRESGIGGDQSFPDAGSYHANESGSWISTVMLPTPPNSVAQSRQHVPSAVESRSSGSSARSRASRSSPSRDEYQSPPSHKRARTMATYERPMGSICHLDLPQKLLLPEKSMFYARHFISSTFSTGLWALSQSSDPTLFDTECGKLEQWYNDFNPAFDCLREQKVKRAFHLLKRCFANTKTIIEPQDPRVVIYVCQQAIRCMFYDTLGRNLSQTLLKYITGLCQVLFGTQHPLYIMLNQLSGMDSFDFAQTIRPFMDCYFDHLEPFLEQSTNAFGHITEMRGLTISLMEATGMMGIYEAKPVLDSLVRKSRSQGLPSMLLMVETAAILQRNRFYREALSLLSEVRESGEAESCPYEYIYAGIILILTYQKMKDGDAALRVCYELVDFLSKPPSSYPGYPDQLSMSLRQYMGSRQSSLLLVLGKLERGLRDAGRIDEAEKIQARLDRGVADELGVEEINEDAEIEPLV</sequence>
<protein>
    <recommendedName>
        <fullName evidence="2">Clr5 domain-containing protein</fullName>
    </recommendedName>
</protein>
<feature type="region of interest" description="Disordered" evidence="1">
    <location>
        <begin position="72"/>
        <end position="179"/>
    </location>
</feature>
<evidence type="ECO:0000259" key="2">
    <source>
        <dbReference type="Pfam" id="PF14420"/>
    </source>
</evidence>
<feature type="compositionally biased region" description="Basic and acidic residues" evidence="1">
    <location>
        <begin position="75"/>
        <end position="85"/>
    </location>
</feature>
<dbReference type="PANTHER" id="PTHR38788:SF3">
    <property type="entry name" value="CLR5 DOMAIN-CONTAINING PROTEIN"/>
    <property type="match status" value="1"/>
</dbReference>
<accession>A0ABR2UG51</accession>
<feature type="domain" description="Clr5" evidence="2">
    <location>
        <begin position="22"/>
        <end position="73"/>
    </location>
</feature>
<name>A0ABR2UG51_9PEZI</name>
<feature type="compositionally biased region" description="Low complexity" evidence="1">
    <location>
        <begin position="114"/>
        <end position="126"/>
    </location>
</feature>
<dbReference type="Proteomes" id="UP001408356">
    <property type="component" value="Unassembled WGS sequence"/>
</dbReference>
<comment type="caution">
    <text evidence="3">The sequence shown here is derived from an EMBL/GenBank/DDBJ whole genome shotgun (WGS) entry which is preliminary data.</text>
</comment>
<dbReference type="EMBL" id="JARVKF010000440">
    <property type="protein sequence ID" value="KAK9413473.1"/>
    <property type="molecule type" value="Genomic_DNA"/>
</dbReference>